<dbReference type="PANTHER" id="PTHR34353:SF2">
    <property type="entry name" value="CRISPR-ASSOCIATED ENDONUCLEASE CAS1 1"/>
    <property type="match status" value="1"/>
</dbReference>
<dbReference type="InterPro" id="IPR042211">
    <property type="entry name" value="CRISPR-assoc_Cas1_N"/>
</dbReference>
<feature type="binding site" evidence="10">
    <location>
        <position position="166"/>
    </location>
    <ligand>
        <name>Mn(2+)</name>
        <dbReference type="ChEBI" id="CHEBI:29035"/>
    </ligand>
</feature>
<evidence type="ECO:0000256" key="5">
    <source>
        <dbReference type="ARBA" id="ARBA00022842"/>
    </source>
</evidence>
<dbReference type="Proteomes" id="UP000009047">
    <property type="component" value="Chromosome"/>
</dbReference>
<dbReference type="GO" id="GO:0046872">
    <property type="term" value="F:metal ion binding"/>
    <property type="evidence" value="ECO:0007669"/>
    <property type="project" value="UniProtKB-UniRule"/>
</dbReference>
<feature type="binding site" evidence="10">
    <location>
        <position position="234"/>
    </location>
    <ligand>
        <name>Mn(2+)</name>
        <dbReference type="ChEBI" id="CHEBI:29035"/>
    </ligand>
</feature>
<evidence type="ECO:0000256" key="1">
    <source>
        <dbReference type="ARBA" id="ARBA00022722"/>
    </source>
</evidence>
<evidence type="ECO:0000256" key="2">
    <source>
        <dbReference type="ARBA" id="ARBA00022723"/>
    </source>
</evidence>
<dbReference type="HAMAP" id="MF_01470">
    <property type="entry name" value="Cas1"/>
    <property type="match status" value="1"/>
</dbReference>
<evidence type="ECO:0000256" key="8">
    <source>
        <dbReference type="ARBA" id="ARBA00023211"/>
    </source>
</evidence>
<dbReference type="AlphaFoldDB" id="E1QHI7"/>
<keyword evidence="8 10" id="KW-0464">Manganese</keyword>
<evidence type="ECO:0000313" key="12">
    <source>
        <dbReference type="Proteomes" id="UP000009047"/>
    </source>
</evidence>
<keyword evidence="6 10" id="KW-0051">Antiviral defense</keyword>
<dbReference type="InterPro" id="IPR050646">
    <property type="entry name" value="Cas1"/>
</dbReference>
<dbReference type="NCBIfam" id="TIGR00287">
    <property type="entry name" value="cas1"/>
    <property type="match status" value="1"/>
</dbReference>
<keyword evidence="1 10" id="KW-0540">Nuclease</keyword>
<accession>E1QHI7</accession>
<dbReference type="KEGG" id="dbr:Deba_1662"/>
<dbReference type="Pfam" id="PF01867">
    <property type="entry name" value="Cas_Cas1"/>
    <property type="match status" value="1"/>
</dbReference>
<dbReference type="InterPro" id="IPR042206">
    <property type="entry name" value="CRISPR-assoc_Cas1_C"/>
</dbReference>
<keyword evidence="3 10" id="KW-0255">Endonuclease</keyword>
<evidence type="ECO:0000256" key="10">
    <source>
        <dbReference type="HAMAP-Rule" id="MF_01470"/>
    </source>
</evidence>
<organism evidence="11 12">
    <name type="scientific">Desulfarculus baarsii (strain ATCC 33931 / DSM 2075 / LMG 7858 / VKM B-1802 / 2st14)</name>
    <dbReference type="NCBI Taxonomy" id="644282"/>
    <lineage>
        <taxon>Bacteria</taxon>
        <taxon>Pseudomonadati</taxon>
        <taxon>Thermodesulfobacteriota</taxon>
        <taxon>Desulfarculia</taxon>
        <taxon>Desulfarculales</taxon>
        <taxon>Desulfarculaceae</taxon>
        <taxon>Desulfarculus</taxon>
    </lineage>
</organism>
<dbReference type="GO" id="GO:0043571">
    <property type="term" value="P:maintenance of CRISPR repeat elements"/>
    <property type="evidence" value="ECO:0007669"/>
    <property type="project" value="UniProtKB-UniRule"/>
</dbReference>
<keyword evidence="5 10" id="KW-0460">Magnesium</keyword>
<gene>
    <name evidence="10" type="primary">cas1</name>
    <name evidence="11" type="ordered locus">Deba_1662</name>
</gene>
<dbReference type="Gene3D" id="3.100.10.20">
    <property type="entry name" value="CRISPR-associated endonuclease Cas1, N-terminal domain"/>
    <property type="match status" value="1"/>
</dbReference>
<evidence type="ECO:0000256" key="7">
    <source>
        <dbReference type="ARBA" id="ARBA00023125"/>
    </source>
</evidence>
<dbReference type="GO" id="GO:0016787">
    <property type="term" value="F:hydrolase activity"/>
    <property type="evidence" value="ECO:0007669"/>
    <property type="project" value="UniProtKB-KW"/>
</dbReference>
<comment type="cofactor">
    <cofactor evidence="10">
        <name>Mg(2+)</name>
        <dbReference type="ChEBI" id="CHEBI:18420"/>
    </cofactor>
    <cofactor evidence="10">
        <name>Mn(2+)</name>
        <dbReference type="ChEBI" id="CHEBI:29035"/>
    </cofactor>
</comment>
<dbReference type="HOGENOM" id="CLU_052779_1_0_7"/>
<dbReference type="GO" id="GO:0051607">
    <property type="term" value="P:defense response to virus"/>
    <property type="evidence" value="ECO:0007669"/>
    <property type="project" value="UniProtKB-UniRule"/>
</dbReference>
<feature type="binding site" evidence="10">
    <location>
        <position position="249"/>
    </location>
    <ligand>
        <name>Mn(2+)</name>
        <dbReference type="ChEBI" id="CHEBI:29035"/>
    </ligand>
</feature>
<evidence type="ECO:0000256" key="4">
    <source>
        <dbReference type="ARBA" id="ARBA00022801"/>
    </source>
</evidence>
<dbReference type="GO" id="GO:0004520">
    <property type="term" value="F:DNA endonuclease activity"/>
    <property type="evidence" value="ECO:0007669"/>
    <property type="project" value="InterPro"/>
</dbReference>
<reference evidence="11 12" key="1">
    <citation type="journal article" date="2010" name="Stand. Genomic Sci.">
        <title>Complete genome sequence of Desulfarculus baarsii type strain (2st14).</title>
        <authorList>
            <person name="Sun H."/>
            <person name="Spring S."/>
            <person name="Lapidus A."/>
            <person name="Davenport K."/>
            <person name="Del Rio T.G."/>
            <person name="Tice H."/>
            <person name="Nolan M."/>
            <person name="Copeland A."/>
            <person name="Cheng J.F."/>
            <person name="Lucas S."/>
            <person name="Tapia R."/>
            <person name="Goodwin L."/>
            <person name="Pitluck S."/>
            <person name="Ivanova N."/>
            <person name="Pagani I."/>
            <person name="Mavromatis K."/>
            <person name="Ovchinnikova G."/>
            <person name="Pati A."/>
            <person name="Chen A."/>
            <person name="Palaniappan K."/>
            <person name="Hauser L."/>
            <person name="Chang Y.J."/>
            <person name="Jeffries C.D."/>
            <person name="Detter J.C."/>
            <person name="Han C."/>
            <person name="Rohde M."/>
            <person name="Brambilla E."/>
            <person name="Goker M."/>
            <person name="Woyke T."/>
            <person name="Bristow J."/>
            <person name="Eisen J.A."/>
            <person name="Markowitz V."/>
            <person name="Hugenholtz P."/>
            <person name="Kyrpides N.C."/>
            <person name="Klenk H.P."/>
            <person name="Land M."/>
        </authorList>
    </citation>
    <scope>NUCLEOTIDE SEQUENCE [LARGE SCALE GENOMIC DNA]</scope>
    <source>
        <strain evidence="12">ATCC 33931 / DSM 2075 / LMG 7858 / VKM B-1802 / 2st14</strain>
    </source>
</reference>
<dbReference type="InterPro" id="IPR002729">
    <property type="entry name" value="CRISPR-assoc_Cas1"/>
</dbReference>
<sequence>MKHLLNTLFLTRDDLQLVKDGQSLLVKQGNEVLLRKPVHMLGGVISLGRSYITPQAMAFCAENDVALSLLSPNGRFLAQVRGPVSGNVLLRRAQFRLADDDKAANNIAQAVVAAKLVNCRGLLRRAARDQTLEADAEALALAADRLAQVLRRLEGAQSLEETRGLEGEGAAAYFGVFGRLISAQGDGFAFNGRNRRPPRDAVNALLSFAYTLLAHDISGACQAVGLDPQVGFLHRDRPGRPSLALDLMEEMRPMMVDRLVLNLINLRQVRAKGFAIEPAGGVRMDDDTRKGLLVAYQERKQKEIHHPVLDEKIPLGLLPHVQAMLLARHIRGDLPGYPAHFHKF</sequence>
<name>E1QHI7_DESB2</name>
<dbReference type="NCBIfam" id="TIGR03640">
    <property type="entry name" value="cas1_DVULG"/>
    <property type="match status" value="1"/>
</dbReference>
<dbReference type="InterPro" id="IPR019856">
    <property type="entry name" value="CRISPR-assoc_Cas1_DVULG"/>
</dbReference>
<dbReference type="EC" id="3.1.-.-" evidence="10"/>
<protein>
    <recommendedName>
        <fullName evidence="10">CRISPR-associated endonuclease Cas1</fullName>
        <ecNumber evidence="10">3.1.-.-</ecNumber>
    </recommendedName>
</protein>
<dbReference type="GO" id="GO:0003677">
    <property type="term" value="F:DNA binding"/>
    <property type="evidence" value="ECO:0007669"/>
    <property type="project" value="UniProtKB-KW"/>
</dbReference>
<evidence type="ECO:0000256" key="3">
    <source>
        <dbReference type="ARBA" id="ARBA00022759"/>
    </source>
</evidence>
<dbReference type="STRING" id="644282.Deba_1662"/>
<evidence type="ECO:0000256" key="9">
    <source>
        <dbReference type="ARBA" id="ARBA00038592"/>
    </source>
</evidence>
<dbReference type="EMBL" id="CP002085">
    <property type="protein sequence ID" value="ADK85030.1"/>
    <property type="molecule type" value="Genomic_DNA"/>
</dbReference>
<keyword evidence="12" id="KW-1185">Reference proteome</keyword>
<dbReference type="eggNOG" id="COG1518">
    <property type="taxonomic scope" value="Bacteria"/>
</dbReference>
<evidence type="ECO:0000313" key="11">
    <source>
        <dbReference type="EMBL" id="ADK85030.1"/>
    </source>
</evidence>
<dbReference type="RefSeq" id="WP_013258483.1">
    <property type="nucleotide sequence ID" value="NC_014365.1"/>
</dbReference>
<dbReference type="Gene3D" id="1.20.120.920">
    <property type="entry name" value="CRISPR-associated endonuclease Cas1, C-terminal domain"/>
    <property type="match status" value="1"/>
</dbReference>
<dbReference type="OrthoDB" id="9803119at2"/>
<comment type="similarity">
    <text evidence="10">Belongs to the CRISPR-associated endonuclease Cas1 family.</text>
</comment>
<dbReference type="PANTHER" id="PTHR34353">
    <property type="entry name" value="CRISPR-ASSOCIATED ENDONUCLEASE CAS1 1"/>
    <property type="match status" value="1"/>
</dbReference>
<comment type="function">
    <text evidence="10">CRISPR (clustered regularly interspaced short palindromic repeat), is an adaptive immune system that provides protection against mobile genetic elements (viruses, transposable elements and conjugative plasmids). CRISPR clusters contain spacers, sequences complementary to antecedent mobile elements, and target invading nucleic acids. CRISPR clusters are transcribed and processed into CRISPR RNA (crRNA). Acts as a dsDNA endonuclease. Involved in the integration of spacer DNA into the CRISPR cassette.</text>
</comment>
<evidence type="ECO:0000256" key="6">
    <source>
        <dbReference type="ARBA" id="ARBA00023118"/>
    </source>
</evidence>
<keyword evidence="2 10" id="KW-0479">Metal-binding</keyword>
<keyword evidence="4 10" id="KW-0378">Hydrolase</keyword>
<keyword evidence="7 10" id="KW-0238">DNA-binding</keyword>
<proteinExistence type="inferred from homology"/>
<comment type="subunit">
    <text evidence="9 10">Homodimer, forms a heterotetramer with a Cas2 homodimer.</text>
</comment>